<evidence type="ECO:0000256" key="1">
    <source>
        <dbReference type="SAM" id="Coils"/>
    </source>
</evidence>
<keyword evidence="1" id="KW-0175">Coiled coil</keyword>
<organism evidence="4">
    <name type="scientific">viral metagenome</name>
    <dbReference type="NCBI Taxonomy" id="1070528"/>
    <lineage>
        <taxon>unclassified sequences</taxon>
        <taxon>metagenomes</taxon>
        <taxon>organismal metagenomes</taxon>
    </lineage>
</organism>
<dbReference type="Gene3D" id="3.40.50.300">
    <property type="entry name" value="P-loop containing nucleotide triphosphate hydrolases"/>
    <property type="match status" value="2"/>
</dbReference>
<dbReference type="PANTHER" id="PTHR32114">
    <property type="entry name" value="ABC TRANSPORTER ABCH.3"/>
    <property type="match status" value="1"/>
</dbReference>
<protein>
    <submittedName>
        <fullName evidence="4">Uncharacterized protein</fullName>
    </submittedName>
</protein>
<accession>A0A6C0AGW1</accession>
<dbReference type="SUPFAM" id="SSF52540">
    <property type="entry name" value="P-loop containing nucleoside triphosphate hydrolases"/>
    <property type="match status" value="1"/>
</dbReference>
<feature type="domain" description="Calcineurin-like phosphoesterase" evidence="2">
    <location>
        <begin position="18"/>
        <end position="223"/>
    </location>
</feature>
<dbReference type="InterPro" id="IPR029052">
    <property type="entry name" value="Metallo-depent_PP-like"/>
</dbReference>
<name>A0A6C0AGW1_9ZZZZ</name>
<dbReference type="PANTHER" id="PTHR32114:SF2">
    <property type="entry name" value="ABC TRANSPORTER ABCH.3"/>
    <property type="match status" value="1"/>
</dbReference>
<evidence type="ECO:0000259" key="3">
    <source>
        <dbReference type="Pfam" id="PF13476"/>
    </source>
</evidence>
<sequence length="1341" mass="155200">MTNITKLIPPKSGKITEIIHISDVHIRNGDEISCRYNEYNYVFDKLFSNINSLESIKLNSAVIVITGDTFHNKSKVETPGIMLFNKLMTNLGKLAPVYIILGNHDFRQDQIDSSIDFLEAFENVSFQNVCYLKNSGLYESANIGFGLVSVKDTLRLGAGSGMCDVLPDFPNPKLFSNNISTKIALFHGTMINSKFSENRTTSEGYPWNWMDIGYDLGLLGDVHKQQIFVRKSGFKAAYSGSLIQQNFGESLFNHGYLLWKINEKDNNPIPVEIPNNCGYLKLCIKNNEWFCENKTLKSLISNNSFPNNLKIRIFGESNRLLRESLRKLLYGKDFVLDDTIINDISENSQSSDFASDILLDEYMKSNNISDYEIPSLEELKIPIDDKWNNELKKISHKKNIDIDKEYTTYLNSIERTNNLEKICIKYIEWKGLLCYSDKNWFDFDILKNKTNLISAKNGGGKSSFLEIICVSIFGKPIPSRNVKGNAYALISKNLEKNCIPYTHIHIVIKNKIYKISRFFDKLGRPKARKGGVYILENDKWNVICSDPPKTNEWVSKNLGDIRGFLMTTMVSQSNDDDFLSMKQSEQKHHLEQIFGMKIANSKASLFKQSYLAIKQFKSHYDVFCASQETLITNASQDSLDTANLIYKIKSNELDNLSKNLITDWNNCKIDDLKRDIEYINSILETYSICFKEDSNKLNELNIQLEEANTIKENLYPPCKKPVKTIKELEYLTSICPIAEPIQLDYVSIPIIDLEEANKIEKNVICQQKNKPDTTEYYSCKDTYSNTINKINNISEELDENKTKLINYLNIEENLFSSRITEKVSIPKENKDNILSYLSIIESKRDIIDSLKIELDKYLAQITLHNLHKNLYKINQDKLSNICISITDIEKSLENIPFNPKCNACIQQPLRQQLKKFIIEKNNLQHILLNYVVPPCPTMEYDKLNLEICEYDKHIKLEQSYKEIIEAWNKYDEYRKNIELNEKELIKTRNVIRDLRNQIESQQNHIKDLENISNNSKNIIEKYESISSKENLLDERAAFAASIKAQWNLYELYKENELAIANFHKGKNAFNDLEEARKYSEYTNICSSNSKTISRINSKIDQINKNISKTQQHIDYWNIVKQNKATFDKQQIIENTINICKLNLQELYSEKTVIETMIKQNNAISAINNENKRKSNDFKNKLDHLQLLAHIYEQYRCWLYKEHILPKLINTTNRFISKVEPNLKLDYLIKQDNSFVFQAINNLQEIQLEKTSGFEYFILAICLRLAFISLTMGDTKFGGQLLIDEGFTYCDTNHLSKIPGFLESLLNNFDSIILVSHLEKIKDSVDNTIFINNKKLRNGSCV</sequence>
<dbReference type="InterPro" id="IPR027417">
    <property type="entry name" value="P-loop_NTPase"/>
</dbReference>
<evidence type="ECO:0000259" key="2">
    <source>
        <dbReference type="Pfam" id="PF00149"/>
    </source>
</evidence>
<dbReference type="InterPro" id="IPR038729">
    <property type="entry name" value="Rad50/SbcC_AAA"/>
</dbReference>
<dbReference type="GO" id="GO:0006302">
    <property type="term" value="P:double-strand break repair"/>
    <property type="evidence" value="ECO:0007669"/>
    <property type="project" value="InterPro"/>
</dbReference>
<feature type="coiled-coil region" evidence="1">
    <location>
        <begin position="977"/>
        <end position="1011"/>
    </location>
</feature>
<evidence type="ECO:0000313" key="4">
    <source>
        <dbReference type="EMBL" id="QHS78581.1"/>
    </source>
</evidence>
<dbReference type="Gene3D" id="3.60.21.10">
    <property type="match status" value="1"/>
</dbReference>
<dbReference type="GO" id="GO:0016887">
    <property type="term" value="F:ATP hydrolysis activity"/>
    <property type="evidence" value="ECO:0007669"/>
    <property type="project" value="InterPro"/>
</dbReference>
<dbReference type="EMBL" id="MN740601">
    <property type="protein sequence ID" value="QHS78581.1"/>
    <property type="molecule type" value="Genomic_DNA"/>
</dbReference>
<feature type="domain" description="Rad50/SbcC-type AAA" evidence="3">
    <location>
        <begin position="429"/>
        <end position="711"/>
    </location>
</feature>
<dbReference type="Pfam" id="PF00149">
    <property type="entry name" value="Metallophos"/>
    <property type="match status" value="1"/>
</dbReference>
<dbReference type="InterPro" id="IPR004843">
    <property type="entry name" value="Calcineurin-like_PHP"/>
</dbReference>
<proteinExistence type="predicted"/>
<dbReference type="SUPFAM" id="SSF56300">
    <property type="entry name" value="Metallo-dependent phosphatases"/>
    <property type="match status" value="1"/>
</dbReference>
<dbReference type="Pfam" id="PF13476">
    <property type="entry name" value="AAA_23"/>
    <property type="match status" value="1"/>
</dbReference>
<reference evidence="4" key="1">
    <citation type="journal article" date="2020" name="Nature">
        <title>Giant virus diversity and host interactions through global metagenomics.</title>
        <authorList>
            <person name="Schulz F."/>
            <person name="Roux S."/>
            <person name="Paez-Espino D."/>
            <person name="Jungbluth S."/>
            <person name="Walsh D.A."/>
            <person name="Denef V.J."/>
            <person name="McMahon K.D."/>
            <person name="Konstantinidis K.T."/>
            <person name="Eloe-Fadrosh E.A."/>
            <person name="Kyrpides N.C."/>
            <person name="Woyke T."/>
        </authorList>
    </citation>
    <scope>NUCLEOTIDE SEQUENCE</scope>
    <source>
        <strain evidence="4">GVMAG-S-1024976-23</strain>
    </source>
</reference>